<keyword evidence="2" id="KW-1185">Reference proteome</keyword>
<accession>A0A8H3FGK8</accession>
<proteinExistence type="predicted"/>
<dbReference type="EMBL" id="CAJPDS010000032">
    <property type="protein sequence ID" value="CAF9923129.1"/>
    <property type="molecule type" value="Genomic_DNA"/>
</dbReference>
<evidence type="ECO:0000313" key="1">
    <source>
        <dbReference type="EMBL" id="CAF9923129.1"/>
    </source>
</evidence>
<dbReference type="OrthoDB" id="5337308at2759"/>
<gene>
    <name evidence="1" type="ORF">HETSPECPRED_005248</name>
</gene>
<dbReference type="Proteomes" id="UP000664521">
    <property type="component" value="Unassembled WGS sequence"/>
</dbReference>
<organism evidence="1 2">
    <name type="scientific">Heterodermia speciosa</name>
    <dbReference type="NCBI Taxonomy" id="116794"/>
    <lineage>
        <taxon>Eukaryota</taxon>
        <taxon>Fungi</taxon>
        <taxon>Dikarya</taxon>
        <taxon>Ascomycota</taxon>
        <taxon>Pezizomycotina</taxon>
        <taxon>Lecanoromycetes</taxon>
        <taxon>OSLEUM clade</taxon>
        <taxon>Lecanoromycetidae</taxon>
        <taxon>Caliciales</taxon>
        <taxon>Physciaceae</taxon>
        <taxon>Heterodermia</taxon>
    </lineage>
</organism>
<dbReference type="AlphaFoldDB" id="A0A8H3FGK8"/>
<comment type="caution">
    <text evidence="1">The sequence shown here is derived from an EMBL/GenBank/DDBJ whole genome shotgun (WGS) entry which is preliminary data.</text>
</comment>
<protein>
    <submittedName>
        <fullName evidence="1">Uncharacterized protein</fullName>
    </submittedName>
</protein>
<reference evidence="1" key="1">
    <citation type="submission" date="2021-03" db="EMBL/GenBank/DDBJ databases">
        <authorList>
            <person name="Tagirdzhanova G."/>
        </authorList>
    </citation>
    <scope>NUCLEOTIDE SEQUENCE</scope>
</reference>
<evidence type="ECO:0000313" key="2">
    <source>
        <dbReference type="Proteomes" id="UP000664521"/>
    </source>
</evidence>
<sequence length="88" mass="9604">MNACSSNVGHDINDPWPGYTFTPQGEPDEFYALLGTPHGRGVTYLLIDHPNELPGKSVESITIFGTISSEFEMENINLLFTLTGEGNS</sequence>
<name>A0A8H3FGK8_9LECA</name>